<dbReference type="AlphaFoldDB" id="A0A845M477"/>
<gene>
    <name evidence="2" type="ORF">GQE99_19195</name>
</gene>
<organism evidence="2 3">
    <name type="scientific">Maritimibacter harenae</name>
    <dbReference type="NCBI Taxonomy" id="2606218"/>
    <lineage>
        <taxon>Bacteria</taxon>
        <taxon>Pseudomonadati</taxon>
        <taxon>Pseudomonadota</taxon>
        <taxon>Alphaproteobacteria</taxon>
        <taxon>Rhodobacterales</taxon>
        <taxon>Roseobacteraceae</taxon>
        <taxon>Maritimibacter</taxon>
    </lineage>
</organism>
<sequence length="249" mass="27402">MSMRLIAATVGALTLPGAAAAADFNPPQGCETFLTVQARECSVSNFYRCEGSAPVRLWEALFSGDGIQSIVAYDDKYQWLDARYAWDNSREELLPPAEDPIDIDALIEEGIDTFRFTMRRSAPDDSREITVVGADILTDTTSTIDGRVLEHVRTEMQILRANGTVEYHARGIQYLDRDERLFFLGPEEVYDEAGNATPFDGSPVDFITPGEPGFAQTLPLYECDQQKAGFSPAPVAPAIGGKETDHDQI</sequence>
<reference evidence="2 3" key="1">
    <citation type="submission" date="2019-12" db="EMBL/GenBank/DDBJ databases">
        <title>Maritimibacter sp. nov. sp. isolated from sea sand.</title>
        <authorList>
            <person name="Kim J."/>
            <person name="Jeong S.E."/>
            <person name="Jung H.S."/>
            <person name="Jeon C.O."/>
        </authorList>
    </citation>
    <scope>NUCLEOTIDE SEQUENCE [LARGE SCALE GENOMIC DNA]</scope>
    <source>
        <strain evidence="2 3">DP07</strain>
    </source>
</reference>
<proteinExistence type="predicted"/>
<accession>A0A845M477</accession>
<dbReference type="EMBL" id="WTUX01000022">
    <property type="protein sequence ID" value="MZR15150.1"/>
    <property type="molecule type" value="Genomic_DNA"/>
</dbReference>
<protein>
    <submittedName>
        <fullName evidence="2">Uncharacterized protein</fullName>
    </submittedName>
</protein>
<evidence type="ECO:0000313" key="3">
    <source>
        <dbReference type="Proteomes" id="UP000467322"/>
    </source>
</evidence>
<comment type="caution">
    <text evidence="2">The sequence shown here is derived from an EMBL/GenBank/DDBJ whole genome shotgun (WGS) entry which is preliminary data.</text>
</comment>
<dbReference type="Proteomes" id="UP000467322">
    <property type="component" value="Unassembled WGS sequence"/>
</dbReference>
<keyword evidence="3" id="KW-1185">Reference proteome</keyword>
<evidence type="ECO:0000256" key="1">
    <source>
        <dbReference type="SAM" id="SignalP"/>
    </source>
</evidence>
<evidence type="ECO:0000313" key="2">
    <source>
        <dbReference type="EMBL" id="MZR15150.1"/>
    </source>
</evidence>
<name>A0A845M477_9RHOB</name>
<feature type="signal peptide" evidence="1">
    <location>
        <begin position="1"/>
        <end position="21"/>
    </location>
</feature>
<dbReference type="RefSeq" id="WP_161353572.1">
    <property type="nucleotide sequence ID" value="NZ_WTUX01000022.1"/>
</dbReference>
<feature type="chain" id="PRO_5032603798" evidence="1">
    <location>
        <begin position="22"/>
        <end position="249"/>
    </location>
</feature>
<keyword evidence="1" id="KW-0732">Signal</keyword>